<keyword evidence="3" id="KW-0255">Endonuclease</keyword>
<dbReference type="Pfam" id="PF03372">
    <property type="entry name" value="Exo_endo_phos"/>
    <property type="match status" value="1"/>
</dbReference>
<keyword evidence="1" id="KW-1133">Transmembrane helix</keyword>
<reference evidence="3 4" key="1">
    <citation type="submission" date="2024-03" db="EMBL/GenBank/DDBJ databases">
        <title>Actinomycetospora sp. OC33-EN06, a novel actinomycete isolated from wild orchid (Aerides multiflora).</title>
        <authorList>
            <person name="Suriyachadkun C."/>
        </authorList>
    </citation>
    <scope>NUCLEOTIDE SEQUENCE [LARGE SCALE GENOMIC DNA]</scope>
    <source>
        <strain evidence="3 4">OC33-EN06</strain>
    </source>
</reference>
<gene>
    <name evidence="3" type="ORF">WCD41_24795</name>
</gene>
<protein>
    <submittedName>
        <fullName evidence="3">Endonuclease/exonuclease/phosphatase family protein</fullName>
    </submittedName>
</protein>
<evidence type="ECO:0000313" key="4">
    <source>
        <dbReference type="Proteomes" id="UP001370100"/>
    </source>
</evidence>
<evidence type="ECO:0000256" key="1">
    <source>
        <dbReference type="SAM" id="Phobius"/>
    </source>
</evidence>
<dbReference type="SUPFAM" id="SSF56219">
    <property type="entry name" value="DNase I-like"/>
    <property type="match status" value="1"/>
</dbReference>
<sequence>MTRRAVECAAGAAAAAALLVPETIRRERRGAWPVLLAARPALAAGVGTLAGALVAAAPRARPAALGAAAVAGAVLADPRRRARVTPGPTRLTVLVANVWQGRADPAGLAAILRAERPDLAVLPEAGERFLARLKEHIAGSDDDLHYSACAAPPPHPHRHVPDDPDGPWTTVLTAPGLGDVRVTPVQAGGLYGWLEVRGGGLDGVRVLAVHSVAPVHGRVRRWASELELVAAWRTAAGGPTVIAGDLNTTTEHRALAALGDVRAPAGPPTWPSRWPRWLGFRIDHVLAGGGIAVRATRVLDLPGSDHRAVLAHLG</sequence>
<keyword evidence="1" id="KW-0812">Transmembrane</keyword>
<comment type="caution">
    <text evidence="3">The sequence shown here is derived from an EMBL/GenBank/DDBJ whole genome shotgun (WGS) entry which is preliminary data.</text>
</comment>
<keyword evidence="3" id="KW-0378">Hydrolase</keyword>
<dbReference type="Proteomes" id="UP001370100">
    <property type="component" value="Unassembled WGS sequence"/>
</dbReference>
<dbReference type="InterPro" id="IPR036691">
    <property type="entry name" value="Endo/exonu/phosph_ase_sf"/>
</dbReference>
<keyword evidence="1" id="KW-0472">Membrane</keyword>
<proteinExistence type="predicted"/>
<evidence type="ECO:0000259" key="2">
    <source>
        <dbReference type="Pfam" id="PF03372"/>
    </source>
</evidence>
<feature type="domain" description="Endonuclease/exonuclease/phosphatase" evidence="2">
    <location>
        <begin position="96"/>
        <end position="306"/>
    </location>
</feature>
<dbReference type="InterPro" id="IPR005135">
    <property type="entry name" value="Endo/exonuclease/phosphatase"/>
</dbReference>
<feature type="transmembrane region" description="Helical" evidence="1">
    <location>
        <begin position="36"/>
        <end position="57"/>
    </location>
</feature>
<dbReference type="EMBL" id="JBBEGL010000007">
    <property type="protein sequence ID" value="MEJ2889704.1"/>
    <property type="molecule type" value="Genomic_DNA"/>
</dbReference>
<organism evidence="3 4">
    <name type="scientific">Actinomycetospora aeridis</name>
    <dbReference type="NCBI Taxonomy" id="3129231"/>
    <lineage>
        <taxon>Bacteria</taxon>
        <taxon>Bacillati</taxon>
        <taxon>Actinomycetota</taxon>
        <taxon>Actinomycetes</taxon>
        <taxon>Pseudonocardiales</taxon>
        <taxon>Pseudonocardiaceae</taxon>
        <taxon>Actinomycetospora</taxon>
    </lineage>
</organism>
<accession>A0ABU8NE86</accession>
<keyword evidence="3" id="KW-0540">Nuclease</keyword>
<dbReference type="RefSeq" id="WP_337717519.1">
    <property type="nucleotide sequence ID" value="NZ_JBBEGL010000007.1"/>
</dbReference>
<name>A0ABU8NE86_9PSEU</name>
<keyword evidence="4" id="KW-1185">Reference proteome</keyword>
<dbReference type="Gene3D" id="3.60.10.10">
    <property type="entry name" value="Endonuclease/exonuclease/phosphatase"/>
    <property type="match status" value="1"/>
</dbReference>
<dbReference type="GO" id="GO:0004519">
    <property type="term" value="F:endonuclease activity"/>
    <property type="evidence" value="ECO:0007669"/>
    <property type="project" value="UniProtKB-KW"/>
</dbReference>
<evidence type="ECO:0000313" key="3">
    <source>
        <dbReference type="EMBL" id="MEJ2889704.1"/>
    </source>
</evidence>